<dbReference type="InterPro" id="IPR044924">
    <property type="entry name" value="HAD-SF_hydro_IA_REG-2-like_cap"/>
</dbReference>
<dbReference type="PANTHER" id="PTHR46191">
    <property type="match status" value="1"/>
</dbReference>
<dbReference type="InterPro" id="IPR051828">
    <property type="entry name" value="HAD-like_hydrolase_domain"/>
</dbReference>
<dbReference type="InterPro" id="IPR036412">
    <property type="entry name" value="HAD-like_sf"/>
</dbReference>
<dbReference type="GO" id="GO:0005634">
    <property type="term" value="C:nucleus"/>
    <property type="evidence" value="ECO:0007669"/>
    <property type="project" value="TreeGrafter"/>
</dbReference>
<evidence type="ECO:0000313" key="2">
    <source>
        <dbReference type="Proteomes" id="UP001172673"/>
    </source>
</evidence>
<comment type="caution">
    <text evidence="1">The sequence shown here is derived from an EMBL/GenBank/DDBJ whole genome shotgun (WGS) entry which is preliminary data.</text>
</comment>
<dbReference type="PANTHER" id="PTHR46191:SF2">
    <property type="entry name" value="HALOACID DEHALOGENASE-LIKE HYDROLASE DOMAIN-CONTAINING PROTEIN 3"/>
    <property type="match status" value="1"/>
</dbReference>
<dbReference type="Gene3D" id="3.40.50.1000">
    <property type="entry name" value="HAD superfamily/HAD-like"/>
    <property type="match status" value="1"/>
</dbReference>
<evidence type="ECO:0008006" key="3">
    <source>
        <dbReference type="Google" id="ProtNLM"/>
    </source>
</evidence>
<dbReference type="EMBL" id="JAPDRK010000009">
    <property type="protein sequence ID" value="KAJ9608611.1"/>
    <property type="molecule type" value="Genomic_DNA"/>
</dbReference>
<reference evidence="1" key="1">
    <citation type="submission" date="2022-10" db="EMBL/GenBank/DDBJ databases">
        <title>Culturing micro-colonial fungi from biological soil crusts in the Mojave desert and describing Neophaeococcomyces mojavensis, and introducing the new genera and species Taxawa tesnikishii.</title>
        <authorList>
            <person name="Kurbessoian T."/>
            <person name="Stajich J.E."/>
        </authorList>
    </citation>
    <scope>NUCLEOTIDE SEQUENCE</scope>
    <source>
        <strain evidence="1">TK_41</strain>
    </source>
</reference>
<gene>
    <name evidence="1" type="ORF">H2200_006382</name>
</gene>
<dbReference type="Proteomes" id="UP001172673">
    <property type="component" value="Unassembled WGS sequence"/>
</dbReference>
<name>A0AA38X833_9EURO</name>
<evidence type="ECO:0000313" key="1">
    <source>
        <dbReference type="EMBL" id="KAJ9608611.1"/>
    </source>
</evidence>
<proteinExistence type="predicted"/>
<sequence>MGLISGLLQAFTGRAGIPLLLVTFDALGTLYKFRKPVANQYLDVARQCGLKAKIDPEQLDQAFKQSFKHRNSEYPNYGKGKLDSPEIWWDLVITRAFGKAMKESKSTLPPNLGSALYKHFSSGAAYEPFPDVKPFLRSIRALKRQFRSSDGPMILTGVVTNSDPRVKAILQNMGFQVGPTRIPSYQDIPKFLMGDMGNPVFRTMYHDYYNLNNDFDIVGTSYEAGREKPDRWIWAHTELLCKPASVSRGEQNVEKTQSLRKDAASTLQAIKYRIDDSKKMCIHIGDDYEKDYLGAQKVGWDALLLAREDRLDQLGDDVKAVRSLDEVAMIVNIMANEHFEQATK</sequence>
<accession>A0AA38X833</accession>
<dbReference type="Gene3D" id="1.10.150.720">
    <property type="entry name" value="Haloacid dehalogenase-like hydrolase"/>
    <property type="match status" value="1"/>
</dbReference>
<dbReference type="InterPro" id="IPR023214">
    <property type="entry name" value="HAD_sf"/>
</dbReference>
<protein>
    <recommendedName>
        <fullName evidence="3">Haloacid dehalogenase-like hydrolase</fullName>
    </recommendedName>
</protein>
<keyword evidence="2" id="KW-1185">Reference proteome</keyword>
<dbReference type="AlphaFoldDB" id="A0AA38X833"/>
<organism evidence="1 2">
    <name type="scientific">Cladophialophora chaetospira</name>
    <dbReference type="NCBI Taxonomy" id="386627"/>
    <lineage>
        <taxon>Eukaryota</taxon>
        <taxon>Fungi</taxon>
        <taxon>Dikarya</taxon>
        <taxon>Ascomycota</taxon>
        <taxon>Pezizomycotina</taxon>
        <taxon>Eurotiomycetes</taxon>
        <taxon>Chaetothyriomycetidae</taxon>
        <taxon>Chaetothyriales</taxon>
        <taxon>Herpotrichiellaceae</taxon>
        <taxon>Cladophialophora</taxon>
    </lineage>
</organism>
<dbReference type="SUPFAM" id="SSF56784">
    <property type="entry name" value="HAD-like"/>
    <property type="match status" value="1"/>
</dbReference>